<dbReference type="GeneID" id="95578572"/>
<protein>
    <submittedName>
        <fullName evidence="1">Uncharacterized protein</fullName>
    </submittedName>
</protein>
<sequence length="84" mass="9390">MTQKDMGQLPNWNGAAYEVARDVLLQLIGHAASQVAAGKEEWSEKRDRWTSLLNSLDPRDADSVQEVLDREAPVLKSITEGLNR</sequence>
<keyword evidence="1" id="KW-0614">Plasmid</keyword>
<dbReference type="EMBL" id="CP102515">
    <property type="protein sequence ID" value="UUY52315.1"/>
    <property type="molecule type" value="Genomic_DNA"/>
</dbReference>
<gene>
    <name evidence="1" type="ORF">NRK68_34105</name>
</gene>
<accession>A0ABY5Q809</accession>
<evidence type="ECO:0000313" key="2">
    <source>
        <dbReference type="Proteomes" id="UP001057738"/>
    </source>
</evidence>
<organism evidence="1 2">
    <name type="scientific">Streptomyces yangpuensis</name>
    <dbReference type="NCBI Taxonomy" id="1648182"/>
    <lineage>
        <taxon>Bacteria</taxon>
        <taxon>Bacillati</taxon>
        <taxon>Actinomycetota</taxon>
        <taxon>Actinomycetes</taxon>
        <taxon>Kitasatosporales</taxon>
        <taxon>Streptomycetaceae</taxon>
        <taxon>Streptomyces</taxon>
    </lineage>
</organism>
<evidence type="ECO:0000313" key="1">
    <source>
        <dbReference type="EMBL" id="UUY52315.1"/>
    </source>
</evidence>
<name>A0ABY5Q809_9ACTN</name>
<dbReference type="RefSeq" id="WP_257858057.1">
    <property type="nucleotide sequence ID" value="NZ_CP102515.1"/>
</dbReference>
<reference evidence="1" key="1">
    <citation type="submission" date="2022-08" db="EMBL/GenBank/DDBJ databases">
        <authorList>
            <person name="Tian L."/>
        </authorList>
    </citation>
    <scope>NUCLEOTIDE SEQUENCE</scope>
    <source>
        <strain evidence="1">CM253</strain>
        <plasmid evidence="1">unnamed1</plasmid>
    </source>
</reference>
<dbReference type="Proteomes" id="UP001057738">
    <property type="component" value="Plasmid unnamed1"/>
</dbReference>
<geneLocation type="plasmid" evidence="1 2">
    <name>unnamed1</name>
</geneLocation>
<proteinExistence type="predicted"/>
<keyword evidence="2" id="KW-1185">Reference proteome</keyword>